<evidence type="ECO:0000313" key="2">
    <source>
        <dbReference type="Proteomes" id="UP000685013"/>
    </source>
</evidence>
<dbReference type="Proteomes" id="UP000685013">
    <property type="component" value="Chromosome 8"/>
</dbReference>
<dbReference type="AlphaFoldDB" id="A0AAV6N6Q6"/>
<reference evidence="1 2" key="1">
    <citation type="journal article" date="2021" name="Hortic Res">
        <title>The domestication of Cucurbita argyrosperma as revealed by the genome of its wild relative.</title>
        <authorList>
            <person name="Barrera-Redondo J."/>
            <person name="Sanchez-de la Vega G."/>
            <person name="Aguirre-Liguori J.A."/>
            <person name="Castellanos-Morales G."/>
            <person name="Gutierrez-Guerrero Y.T."/>
            <person name="Aguirre-Dugua X."/>
            <person name="Aguirre-Planter E."/>
            <person name="Tenaillon M.I."/>
            <person name="Lira-Saade R."/>
            <person name="Eguiarte L.E."/>
        </authorList>
    </citation>
    <scope>NUCLEOTIDE SEQUENCE [LARGE SCALE GENOMIC DNA]</scope>
    <source>
        <strain evidence="1">JBR-2021</strain>
    </source>
</reference>
<protein>
    <submittedName>
        <fullName evidence="1">Uncharacterized protein</fullName>
    </submittedName>
</protein>
<accession>A0AAV6N6Q6</accession>
<feature type="non-terminal residue" evidence="1">
    <location>
        <position position="1"/>
    </location>
</feature>
<comment type="caution">
    <text evidence="1">The sequence shown here is derived from an EMBL/GenBank/DDBJ whole genome shotgun (WGS) entry which is preliminary data.</text>
</comment>
<gene>
    <name evidence="1" type="ORF">SDJN03_12761</name>
</gene>
<name>A0AAV6N6Q6_9ROSI</name>
<evidence type="ECO:0000313" key="1">
    <source>
        <dbReference type="EMBL" id="KAG6593285.1"/>
    </source>
</evidence>
<sequence>MVSSLNDRVDVKTVFLTIDPTPHKLYLNIANDLALEEELYLPSIWLAISRIGLQLNSRCSYTVLPWPITLCIILWYL</sequence>
<dbReference type="EMBL" id="JAGKQH010000008">
    <property type="protein sequence ID" value="KAG6593285.1"/>
    <property type="molecule type" value="Genomic_DNA"/>
</dbReference>
<proteinExistence type="predicted"/>
<keyword evidence="2" id="KW-1185">Reference proteome</keyword>
<organism evidence="1 2">
    <name type="scientific">Cucurbita argyrosperma subsp. sororia</name>
    <dbReference type="NCBI Taxonomy" id="37648"/>
    <lineage>
        <taxon>Eukaryota</taxon>
        <taxon>Viridiplantae</taxon>
        <taxon>Streptophyta</taxon>
        <taxon>Embryophyta</taxon>
        <taxon>Tracheophyta</taxon>
        <taxon>Spermatophyta</taxon>
        <taxon>Magnoliopsida</taxon>
        <taxon>eudicotyledons</taxon>
        <taxon>Gunneridae</taxon>
        <taxon>Pentapetalae</taxon>
        <taxon>rosids</taxon>
        <taxon>fabids</taxon>
        <taxon>Cucurbitales</taxon>
        <taxon>Cucurbitaceae</taxon>
        <taxon>Cucurbiteae</taxon>
        <taxon>Cucurbita</taxon>
    </lineage>
</organism>